<dbReference type="PROSITE" id="PS50893">
    <property type="entry name" value="ABC_TRANSPORTER_2"/>
    <property type="match status" value="1"/>
</dbReference>
<accession>A0A644XLR8</accession>
<dbReference type="GO" id="GO:0005524">
    <property type="term" value="F:ATP binding"/>
    <property type="evidence" value="ECO:0007669"/>
    <property type="project" value="UniProtKB-KW"/>
</dbReference>
<dbReference type="EMBL" id="VSSQ01002741">
    <property type="protein sequence ID" value="MPM17140.1"/>
    <property type="molecule type" value="Genomic_DNA"/>
</dbReference>
<dbReference type="SMART" id="SM00382">
    <property type="entry name" value="AAA"/>
    <property type="match status" value="1"/>
</dbReference>
<dbReference type="InterPro" id="IPR050095">
    <property type="entry name" value="ECF_ABC_transporter_ATP-bd"/>
</dbReference>
<evidence type="ECO:0000256" key="1">
    <source>
        <dbReference type="ARBA" id="ARBA00022448"/>
    </source>
</evidence>
<evidence type="ECO:0000313" key="5">
    <source>
        <dbReference type="EMBL" id="MPM17140.1"/>
    </source>
</evidence>
<dbReference type="SUPFAM" id="SSF52540">
    <property type="entry name" value="P-loop containing nucleoside triphosphate hydrolases"/>
    <property type="match status" value="1"/>
</dbReference>
<dbReference type="EC" id="3.6.3.-" evidence="5"/>
<dbReference type="InterPro" id="IPR015856">
    <property type="entry name" value="ABC_transpr_CbiO/EcfA_su"/>
</dbReference>
<keyword evidence="3 5" id="KW-0067">ATP-binding</keyword>
<keyword evidence="2" id="KW-0547">Nucleotide-binding</keyword>
<sequence>MEPGEKIAIIGENGAGKPTTAKLINGLLRPSQGEVRVYGKSTAKQTVASIASQAGYVFQNPDDQIFNKDIYSEITYTLRYNKVCPPDEIERRAADALELVGLADKSGENPYDLSYSHRKFVTICSVILQDPALVILDEPTAGQDLACLKRIGEIVDYLQGKGKAVITITHDMEFVANHFDRVVVMAHGNIIADGTPREIFWNADVLKEAALHPPYIGLLARELGLDGRVLSIDEFIEALERSGVKPTREGGCVCP</sequence>
<dbReference type="PANTHER" id="PTHR43553">
    <property type="entry name" value="HEAVY METAL TRANSPORTER"/>
    <property type="match status" value="1"/>
</dbReference>
<dbReference type="InterPro" id="IPR003439">
    <property type="entry name" value="ABC_transporter-like_ATP-bd"/>
</dbReference>
<feature type="domain" description="ABC transporter" evidence="4">
    <location>
        <begin position="1"/>
        <end position="212"/>
    </location>
</feature>
<dbReference type="CDD" id="cd03225">
    <property type="entry name" value="ABC_cobalt_CbiO_domain1"/>
    <property type="match status" value="1"/>
</dbReference>
<evidence type="ECO:0000256" key="2">
    <source>
        <dbReference type="ARBA" id="ARBA00022741"/>
    </source>
</evidence>
<dbReference type="InterPro" id="IPR027417">
    <property type="entry name" value="P-loop_NTPase"/>
</dbReference>
<organism evidence="5">
    <name type="scientific">bioreactor metagenome</name>
    <dbReference type="NCBI Taxonomy" id="1076179"/>
    <lineage>
        <taxon>unclassified sequences</taxon>
        <taxon>metagenomes</taxon>
        <taxon>ecological metagenomes</taxon>
    </lineage>
</organism>
<dbReference type="GO" id="GO:0042626">
    <property type="term" value="F:ATPase-coupled transmembrane transporter activity"/>
    <property type="evidence" value="ECO:0007669"/>
    <property type="project" value="TreeGrafter"/>
</dbReference>
<keyword evidence="1" id="KW-0813">Transport</keyword>
<reference evidence="5" key="1">
    <citation type="submission" date="2019-08" db="EMBL/GenBank/DDBJ databases">
        <authorList>
            <person name="Kucharzyk K."/>
            <person name="Murdoch R.W."/>
            <person name="Higgins S."/>
            <person name="Loffler F."/>
        </authorList>
    </citation>
    <scope>NUCLEOTIDE SEQUENCE</scope>
</reference>
<dbReference type="PANTHER" id="PTHR43553:SF26">
    <property type="entry name" value="ABC TRANSPORTER ATP-BINDING PROTEIN BC_2655-RELATED"/>
    <property type="match status" value="1"/>
</dbReference>
<dbReference type="GO" id="GO:0043190">
    <property type="term" value="C:ATP-binding cassette (ABC) transporter complex"/>
    <property type="evidence" value="ECO:0007669"/>
    <property type="project" value="TreeGrafter"/>
</dbReference>
<dbReference type="Gene3D" id="3.40.50.300">
    <property type="entry name" value="P-loop containing nucleotide triphosphate hydrolases"/>
    <property type="match status" value="1"/>
</dbReference>
<gene>
    <name evidence="5" type="primary">ecfA2_13</name>
    <name evidence="5" type="ORF">SDC9_63525</name>
</gene>
<dbReference type="Pfam" id="PF00005">
    <property type="entry name" value="ABC_tran"/>
    <property type="match status" value="1"/>
</dbReference>
<dbReference type="InterPro" id="IPR003593">
    <property type="entry name" value="AAA+_ATPase"/>
</dbReference>
<dbReference type="AlphaFoldDB" id="A0A644XLR8"/>
<proteinExistence type="predicted"/>
<comment type="caution">
    <text evidence="5">The sequence shown here is derived from an EMBL/GenBank/DDBJ whole genome shotgun (WGS) entry which is preliminary data.</text>
</comment>
<keyword evidence="5" id="KW-0378">Hydrolase</keyword>
<evidence type="ECO:0000256" key="3">
    <source>
        <dbReference type="ARBA" id="ARBA00022840"/>
    </source>
</evidence>
<name>A0A644XLR8_9ZZZZ</name>
<protein>
    <submittedName>
        <fullName evidence="5">Energy-coupling factor transporter ATP-binding protein EcfA2</fullName>
        <ecNumber evidence="5">3.6.3.-</ecNumber>
    </submittedName>
</protein>
<dbReference type="GO" id="GO:0016887">
    <property type="term" value="F:ATP hydrolysis activity"/>
    <property type="evidence" value="ECO:0007669"/>
    <property type="project" value="InterPro"/>
</dbReference>
<evidence type="ECO:0000259" key="4">
    <source>
        <dbReference type="PROSITE" id="PS50893"/>
    </source>
</evidence>